<reference evidence="2" key="7">
    <citation type="journal article" date="2005" name="Science">
        <title>The Transcriptional Landscape of the Mammalian Genome.</title>
        <authorList>
            <consortium name="The FANTOM Consortium"/>
            <consortium name="Riken Genome Exploration Research Group and Genome Science Group (Genome Network Project Core Group)"/>
        </authorList>
    </citation>
    <scope>NUCLEOTIDE SEQUENCE</scope>
    <source>
        <strain evidence="2">C57BL/6J</strain>
        <tissue evidence="2">Thymus</tissue>
    </source>
</reference>
<dbReference type="EMBL" id="AK038322">
    <property type="protein sequence ID" value="BAC29969.1"/>
    <property type="molecule type" value="mRNA"/>
</dbReference>
<gene>
    <name evidence="3" type="primary">Gm9889</name>
</gene>
<organism evidence="2">
    <name type="scientific">Mus musculus</name>
    <name type="common">Mouse</name>
    <dbReference type="NCBI Taxonomy" id="10090"/>
    <lineage>
        <taxon>Eukaryota</taxon>
        <taxon>Metazoa</taxon>
        <taxon>Chordata</taxon>
        <taxon>Craniata</taxon>
        <taxon>Vertebrata</taxon>
        <taxon>Euteleostomi</taxon>
        <taxon>Mammalia</taxon>
        <taxon>Eutheria</taxon>
        <taxon>Euarchontoglires</taxon>
        <taxon>Glires</taxon>
        <taxon>Rodentia</taxon>
        <taxon>Myomorpha</taxon>
        <taxon>Muroidea</taxon>
        <taxon>Muridae</taxon>
        <taxon>Murinae</taxon>
        <taxon>Mus</taxon>
        <taxon>Mus</taxon>
    </lineage>
</organism>
<evidence type="ECO:0000313" key="3">
    <source>
        <dbReference type="MGI" id="MGI:3642568"/>
    </source>
</evidence>
<evidence type="ECO:0000256" key="1">
    <source>
        <dbReference type="SAM" id="MobiDB-lite"/>
    </source>
</evidence>
<protein>
    <submittedName>
        <fullName evidence="2">Uncharacterized protein</fullName>
    </submittedName>
</protein>
<reference evidence="2" key="4">
    <citation type="journal article" date="2001" name="Nature">
        <title>Functional annotation of a full-length mouse cDNA collection.</title>
        <authorList>
            <consortium name="The RIKEN Genome Exploration Research Group Phase II Team and the FANTOM Consortium"/>
        </authorList>
    </citation>
    <scope>NUCLEOTIDE SEQUENCE</scope>
    <source>
        <strain evidence="2">C57BL/6J</strain>
        <tissue evidence="2">Thymus</tissue>
    </source>
</reference>
<accession>Q8BYT7</accession>
<dbReference type="MGI" id="MGI:3642568">
    <property type="gene designation" value="Gm9889"/>
</dbReference>
<feature type="compositionally biased region" description="Pro residues" evidence="1">
    <location>
        <begin position="87"/>
        <end position="101"/>
    </location>
</feature>
<feature type="compositionally biased region" description="Basic and acidic residues" evidence="1">
    <location>
        <begin position="64"/>
        <end position="77"/>
    </location>
</feature>
<reference evidence="2" key="2">
    <citation type="journal article" date="2000" name="Genome Res.">
        <title>Normalization and subtraction of cap-trapper-selected cDNAs to prepare full-length cDNA libraries for rapid discovery of new genes.</title>
        <authorList>
            <person name="Carninci P."/>
            <person name="Shibata Y."/>
            <person name="Hayatsu N."/>
            <person name="Sugahara Y."/>
            <person name="Shibata K."/>
            <person name="Itoh M."/>
            <person name="Konno H."/>
            <person name="Okazaki Y."/>
            <person name="Muramatsu M."/>
            <person name="Hayashizaki Y."/>
        </authorList>
    </citation>
    <scope>NUCLEOTIDE SEQUENCE</scope>
    <source>
        <strain evidence="2">C57BL/6J</strain>
        <tissue evidence="2">Thymus</tissue>
    </source>
</reference>
<dbReference type="AGR" id="MGI:3642568"/>
<reference evidence="2" key="6">
    <citation type="journal article" date="2002" name="Nature">
        <title>Analysis of the mouse transcriptome based on functional annotation of 60,770 full-length cDNAs.</title>
        <authorList>
            <consortium name="The FANTOM Consortium and the RIKEN Genome Exploration Research Group Phase I and II Team"/>
        </authorList>
    </citation>
    <scope>NUCLEOTIDE SEQUENCE</scope>
    <source>
        <strain evidence="2">C57BL/6J</strain>
        <tissue evidence="2">Thymus</tissue>
    </source>
</reference>
<sequence>MGIPGKLFFVKNLRGQRTSLHLVEELSGPRPHSPEDPCSPSGPVPWGPLPRGQGKPEPLPGEPQPRRREGILRRSEESSPEVLKSFCPPPPLPPPPPLRSW</sequence>
<proteinExistence type="evidence at transcript level"/>
<reference evidence="2" key="1">
    <citation type="journal article" date="1999" name="Methods Enzymol.">
        <title>High-efficiency full-length cDNA cloning.</title>
        <authorList>
            <person name="Carninci P."/>
            <person name="Hayashizaki Y."/>
        </authorList>
    </citation>
    <scope>NUCLEOTIDE SEQUENCE</scope>
    <source>
        <strain evidence="2">C57BL/6J</strain>
        <tissue evidence="2">Thymus</tissue>
    </source>
</reference>
<evidence type="ECO:0000313" key="2">
    <source>
        <dbReference type="EMBL" id="BAC29969.1"/>
    </source>
</evidence>
<reference evidence="2" key="5">
    <citation type="submission" date="2001-07" db="EMBL/GenBank/DDBJ databases">
        <authorList>
            <person name="Adachi J."/>
            <person name="Aizawa K."/>
            <person name="Akimura T."/>
            <person name="Arakawa T."/>
            <person name="Bono H."/>
            <person name="Carninci P."/>
            <person name="Fukuda S."/>
            <person name="Furuno M."/>
            <person name="Hanagaki T."/>
            <person name="Hara A."/>
            <person name="Hashizume W."/>
            <person name="Hayashida K."/>
            <person name="Hayatsu N."/>
            <person name="Hiramoto K."/>
            <person name="Hiraoka T."/>
            <person name="Hirozane T."/>
            <person name="Hori F."/>
            <person name="Imotani K."/>
            <person name="Ishii Y."/>
            <person name="Itoh M."/>
            <person name="Kagawa I."/>
            <person name="Kasukawa T."/>
            <person name="Katoh H."/>
            <person name="Kawai J."/>
            <person name="Kojima Y."/>
            <person name="Kondo S."/>
            <person name="Konno H."/>
            <person name="Kouda M."/>
            <person name="Koya S."/>
            <person name="Kurihara C."/>
            <person name="Matsuyama T."/>
            <person name="Miyazaki A."/>
            <person name="Murata M."/>
            <person name="Nakamura M."/>
            <person name="Nishi K."/>
            <person name="Nomura K."/>
            <person name="Numazaki R."/>
            <person name="Ohno M."/>
            <person name="Ohsato N."/>
            <person name="Okazaki Y."/>
            <person name="Saito R."/>
            <person name="Saitoh H."/>
            <person name="Sakai C."/>
            <person name="Sakai K."/>
            <person name="Sakazume N."/>
            <person name="Sano H."/>
            <person name="Sasaki D."/>
            <person name="Shibata K."/>
            <person name="Shinagawa A."/>
            <person name="Shiraki T."/>
            <person name="Sogabe Y."/>
            <person name="Tagami M."/>
            <person name="Tagawa A."/>
            <person name="Takahashi F."/>
            <person name="Takaku-Akahira S."/>
            <person name="Takeda Y."/>
            <person name="Tanaka T."/>
            <person name="Tomaru A."/>
            <person name="Toya T."/>
            <person name="Yasunishi A."/>
            <person name="Muramatsu M."/>
            <person name="Hayashizaki Y."/>
        </authorList>
    </citation>
    <scope>NUCLEOTIDE SEQUENCE</scope>
    <source>
        <strain evidence="2">C57BL/6J</strain>
        <tissue evidence="2">Thymus</tissue>
    </source>
</reference>
<reference evidence="2" key="8">
    <citation type="journal article" date="2005" name="Science">
        <title>Antisense Transcription in the Mammalian Transcriptome.</title>
        <authorList>
            <consortium name="RIKEN Genome Exploration Research Group and Genome Science Group (Genome Network Project Core Group) and the FANTOM Consortium"/>
        </authorList>
    </citation>
    <scope>NUCLEOTIDE SEQUENCE</scope>
    <source>
        <strain evidence="2">C57BL/6J</strain>
        <tissue evidence="2">Thymus</tissue>
    </source>
</reference>
<name>Q8BYT7_MOUSE</name>
<feature type="region of interest" description="Disordered" evidence="1">
    <location>
        <begin position="25"/>
        <end position="101"/>
    </location>
</feature>
<reference evidence="2" key="3">
    <citation type="journal article" date="2000" name="Genome Res.">
        <title>RIKEN integrated sequence analysis (RISA) system--384-format sequencing pipeline with 384 multicapillary sequencer.</title>
        <authorList>
            <person name="Shibata K."/>
            <person name="Itoh M."/>
            <person name="Aizawa K."/>
            <person name="Nagaoka S."/>
            <person name="Sasaki N."/>
            <person name="Carninci P."/>
            <person name="Konno H."/>
            <person name="Akiyama J."/>
            <person name="Nishi K."/>
            <person name="Kitsunai T."/>
            <person name="Tashiro H."/>
            <person name="Itoh M."/>
            <person name="Sumi N."/>
            <person name="Ishii Y."/>
            <person name="Nakamura S."/>
            <person name="Hazama M."/>
            <person name="Nishine T."/>
            <person name="Harada A."/>
            <person name="Yamamoto R."/>
            <person name="Matsumoto H."/>
            <person name="Sakaguchi S."/>
            <person name="Ikegami T."/>
            <person name="Kashiwagi K."/>
            <person name="Fujiwake S."/>
            <person name="Inoue K."/>
            <person name="Togawa Y."/>
            <person name="Izawa M."/>
            <person name="Ohara E."/>
            <person name="Watahiki M."/>
            <person name="Yoneda Y."/>
            <person name="Ishikawa T."/>
            <person name="Ozawa K."/>
            <person name="Tanaka T."/>
            <person name="Matsuura S."/>
            <person name="Kawai J."/>
            <person name="Okazaki Y."/>
            <person name="Muramatsu M."/>
            <person name="Inoue Y."/>
            <person name="Kira A."/>
            <person name="Hayashizaki Y."/>
        </authorList>
    </citation>
    <scope>NUCLEOTIDE SEQUENCE</scope>
    <source>
        <strain evidence="2">C57BL/6J</strain>
        <tissue evidence="2">Thymus</tissue>
    </source>
</reference>
<dbReference type="AlphaFoldDB" id="Q8BYT7"/>